<dbReference type="PIRSF" id="PIRSF028288">
    <property type="entry name" value="UCP028288"/>
    <property type="match status" value="1"/>
</dbReference>
<dbReference type="AlphaFoldDB" id="A0A3R9EFA8"/>
<keyword evidence="1" id="KW-0732">Signal</keyword>
<dbReference type="EMBL" id="RSFA01000007">
    <property type="protein sequence ID" value="RSD32558.1"/>
    <property type="molecule type" value="Genomic_DNA"/>
</dbReference>
<feature type="chain" id="PRO_5018653266" description="Phosphoribosyl-AMP cyclohydrolase" evidence="1">
    <location>
        <begin position="22"/>
        <end position="172"/>
    </location>
</feature>
<sequence length="172" mass="19027">MRKTYIASSLIASLLALNVYASPITPEEVEAAQKGWGEGIIAIGKAKDARSAATKHINKFYAYDLGTVLFKPTLAVEDQFRHSKSEALSYFVGGEIAEDNGFALAPYTNVRWENEGVITDKNSDMAMAMGNYFFTRTDGQEVKVEYTFGYIKDDAGNVRINLHHSSLPYSPK</sequence>
<name>A0A3R9EFA8_9VIBR</name>
<reference evidence="2 3" key="1">
    <citation type="submission" date="2018-12" db="EMBL/GenBank/DDBJ databases">
        <title>Genomic taxonomy of the Vibrionaceae family.</title>
        <authorList>
            <person name="Gomez-Gil B."/>
            <person name="Enciso-Ibarra K."/>
        </authorList>
    </citation>
    <scope>NUCLEOTIDE SEQUENCE [LARGE SCALE GENOMIC DNA]</scope>
    <source>
        <strain evidence="2 3">CAIM 594</strain>
    </source>
</reference>
<evidence type="ECO:0000256" key="1">
    <source>
        <dbReference type="SAM" id="SignalP"/>
    </source>
</evidence>
<feature type="signal peptide" evidence="1">
    <location>
        <begin position="1"/>
        <end position="21"/>
    </location>
</feature>
<dbReference type="Proteomes" id="UP000269041">
    <property type="component" value="Unassembled WGS sequence"/>
</dbReference>
<evidence type="ECO:0008006" key="4">
    <source>
        <dbReference type="Google" id="ProtNLM"/>
    </source>
</evidence>
<dbReference type="OrthoDB" id="9807600at2"/>
<organism evidence="2 3">
    <name type="scientific">Vibrio pectenicida</name>
    <dbReference type="NCBI Taxonomy" id="62763"/>
    <lineage>
        <taxon>Bacteria</taxon>
        <taxon>Pseudomonadati</taxon>
        <taxon>Pseudomonadota</taxon>
        <taxon>Gammaproteobacteria</taxon>
        <taxon>Vibrionales</taxon>
        <taxon>Vibrionaceae</taxon>
        <taxon>Vibrio</taxon>
    </lineage>
</organism>
<comment type="caution">
    <text evidence="2">The sequence shown here is derived from an EMBL/GenBank/DDBJ whole genome shotgun (WGS) entry which is preliminary data.</text>
</comment>
<dbReference type="InterPro" id="IPR016878">
    <property type="entry name" value="MICAH-like"/>
</dbReference>
<accession>A0A3R9EFA8</accession>
<dbReference type="Gene3D" id="3.10.450.50">
    <property type="match status" value="1"/>
</dbReference>
<gene>
    <name evidence="2" type="ORF">EJA03_03030</name>
</gene>
<evidence type="ECO:0000313" key="2">
    <source>
        <dbReference type="EMBL" id="RSD32558.1"/>
    </source>
</evidence>
<protein>
    <recommendedName>
        <fullName evidence="4">Phosphoribosyl-AMP cyclohydrolase</fullName>
    </recommendedName>
</protein>
<proteinExistence type="predicted"/>
<dbReference type="RefSeq" id="WP_125319767.1">
    <property type="nucleotide sequence ID" value="NZ_AP024889.1"/>
</dbReference>
<evidence type="ECO:0000313" key="3">
    <source>
        <dbReference type="Proteomes" id="UP000269041"/>
    </source>
</evidence>
<keyword evidence="3" id="KW-1185">Reference proteome</keyword>